<sequence>MEQNIEKIIDDIVWWIPFKKLRNNVRNYLNIYLANIKNNNYSNNKTNNIIKIDSNNRFNLISLNKRYDFDRNIAIYFDSGIGDYLMLRPFLPFIREYYKNDKITFIGNNRFLDIVLFFDKDYIDEYIYYEGNSNYKNIIAKDFFKDLYYDILISHYYLRGTWFDESIKIINAKEKIANYGGTLDISNTERIDVSAYTKIIYPSNNVMFELYRNIEFFSKLFEQEIKITNINFDLKNEDFENVDFNYNHKYAIILPNSVGEFKIWHWRKFQYVADHLYNKYGIICYVIGAKEEESLANKIIEDRKYIISLCGKYKLYELFYIFNRAALIVTNDSGGYHIGIMSGAKNIVVVSSGGAYIRFVNYPKEYTNNTIISKPLPKNALEHPYAEYYVSDLHVNSISEEYVCKLIDDEHGKYLIDN</sequence>
<dbReference type="Gene3D" id="3.40.50.2000">
    <property type="entry name" value="Glycogen Phosphorylase B"/>
    <property type="match status" value="2"/>
</dbReference>
<organism evidence="3 4">
    <name type="scientific">Brachyspira pilosicoli B2904</name>
    <dbReference type="NCBI Taxonomy" id="1133568"/>
    <lineage>
        <taxon>Bacteria</taxon>
        <taxon>Pseudomonadati</taxon>
        <taxon>Spirochaetota</taxon>
        <taxon>Spirochaetia</taxon>
        <taxon>Brachyspirales</taxon>
        <taxon>Brachyspiraceae</taxon>
        <taxon>Brachyspira</taxon>
    </lineage>
</organism>
<dbReference type="Proteomes" id="UP000007346">
    <property type="component" value="Chromosome"/>
</dbReference>
<dbReference type="GO" id="GO:0005829">
    <property type="term" value="C:cytosol"/>
    <property type="evidence" value="ECO:0007669"/>
    <property type="project" value="TreeGrafter"/>
</dbReference>
<evidence type="ECO:0000256" key="2">
    <source>
        <dbReference type="ARBA" id="ARBA00022679"/>
    </source>
</evidence>
<dbReference type="PATRIC" id="fig|1133568.3.peg.1276"/>
<dbReference type="PANTHER" id="PTHR30160">
    <property type="entry name" value="TETRAACYLDISACCHARIDE 4'-KINASE-RELATED"/>
    <property type="match status" value="1"/>
</dbReference>
<dbReference type="Pfam" id="PF01075">
    <property type="entry name" value="Glyco_transf_9"/>
    <property type="match status" value="1"/>
</dbReference>
<dbReference type="GO" id="GO:0008713">
    <property type="term" value="F:ADP-heptose-lipopolysaccharide heptosyltransferase activity"/>
    <property type="evidence" value="ECO:0007669"/>
    <property type="project" value="TreeGrafter"/>
</dbReference>
<evidence type="ECO:0000313" key="4">
    <source>
        <dbReference type="Proteomes" id="UP000007346"/>
    </source>
</evidence>
<reference evidence="3 4" key="1">
    <citation type="journal article" date="2012" name="BMC Genomics">
        <title>Comparative genomics of Brachyspira pilosicoli strains: genome rearrangements, reductions and correlation of genetic compliment with phenotypic diversity.</title>
        <authorList>
            <person name="Mappley L.J."/>
            <person name="Black M.L."/>
            <person name="Abuoun M."/>
            <person name="Darby A.C."/>
            <person name="Woodward M.J."/>
            <person name="Parkhill J."/>
            <person name="Turner A.K."/>
            <person name="Bellgard M.I."/>
            <person name="La T."/>
            <person name="Phillips N.D."/>
            <person name="La Ragione R.M."/>
            <person name="Hampson D.J."/>
        </authorList>
    </citation>
    <scope>NUCLEOTIDE SEQUENCE [LARGE SCALE GENOMIC DNA]</scope>
    <source>
        <strain evidence="3">B2904</strain>
    </source>
</reference>
<protein>
    <submittedName>
        <fullName evidence="3">Family 9 glycosyltransferase</fullName>
    </submittedName>
</protein>
<dbReference type="HOGENOM" id="CLU_668458_0_0_12"/>
<dbReference type="PANTHER" id="PTHR30160:SF1">
    <property type="entry name" value="LIPOPOLYSACCHARIDE 1,2-N-ACETYLGLUCOSAMINETRANSFERASE-RELATED"/>
    <property type="match status" value="1"/>
</dbReference>
<gene>
    <name evidence="3" type="ORF">B2904_orf1276</name>
</gene>
<keyword evidence="2 3" id="KW-0808">Transferase</keyword>
<dbReference type="EMBL" id="CP003490">
    <property type="protein sequence ID" value="AFR70613.1"/>
    <property type="molecule type" value="Genomic_DNA"/>
</dbReference>
<dbReference type="KEGG" id="bpj:B2904_orf1276"/>
<name>J9UUJ2_BRAPL</name>
<dbReference type="RefSeq" id="WP_014935936.1">
    <property type="nucleotide sequence ID" value="NC_018607.1"/>
</dbReference>
<proteinExistence type="predicted"/>
<evidence type="ECO:0000313" key="3">
    <source>
        <dbReference type="EMBL" id="AFR70613.1"/>
    </source>
</evidence>
<evidence type="ECO:0000256" key="1">
    <source>
        <dbReference type="ARBA" id="ARBA00022676"/>
    </source>
</evidence>
<dbReference type="InterPro" id="IPR051199">
    <property type="entry name" value="LPS_LOS_Heptosyltrfase"/>
</dbReference>
<accession>J9UUJ2</accession>
<keyword evidence="1" id="KW-0328">Glycosyltransferase</keyword>
<dbReference type="AlphaFoldDB" id="J9UUJ2"/>
<dbReference type="SUPFAM" id="SSF53756">
    <property type="entry name" value="UDP-Glycosyltransferase/glycogen phosphorylase"/>
    <property type="match status" value="1"/>
</dbReference>
<dbReference type="InterPro" id="IPR002201">
    <property type="entry name" value="Glyco_trans_9"/>
</dbReference>
<dbReference type="GO" id="GO:0009244">
    <property type="term" value="P:lipopolysaccharide core region biosynthetic process"/>
    <property type="evidence" value="ECO:0007669"/>
    <property type="project" value="TreeGrafter"/>
</dbReference>